<gene>
    <name evidence="1" type="ORF">PAXRUDRAFT_303141</name>
</gene>
<evidence type="ECO:0000313" key="2">
    <source>
        <dbReference type="Proteomes" id="UP000054538"/>
    </source>
</evidence>
<reference evidence="1 2" key="1">
    <citation type="submission" date="2014-04" db="EMBL/GenBank/DDBJ databases">
        <authorList>
            <consortium name="DOE Joint Genome Institute"/>
            <person name="Kuo A."/>
            <person name="Kohler A."/>
            <person name="Jargeat P."/>
            <person name="Nagy L.G."/>
            <person name="Floudas D."/>
            <person name="Copeland A."/>
            <person name="Barry K.W."/>
            <person name="Cichocki N."/>
            <person name="Veneault-Fourrey C."/>
            <person name="LaButti K."/>
            <person name="Lindquist E.A."/>
            <person name="Lipzen A."/>
            <person name="Lundell T."/>
            <person name="Morin E."/>
            <person name="Murat C."/>
            <person name="Sun H."/>
            <person name="Tunlid A."/>
            <person name="Henrissat B."/>
            <person name="Grigoriev I.V."/>
            <person name="Hibbett D.S."/>
            <person name="Martin F."/>
            <person name="Nordberg H.P."/>
            <person name="Cantor M.N."/>
            <person name="Hua S.X."/>
        </authorList>
    </citation>
    <scope>NUCLEOTIDE SEQUENCE [LARGE SCALE GENOMIC DNA]</scope>
    <source>
        <strain evidence="1 2">Ve08.2h10</strain>
    </source>
</reference>
<organism evidence="1 2">
    <name type="scientific">Paxillus rubicundulus Ve08.2h10</name>
    <dbReference type="NCBI Taxonomy" id="930991"/>
    <lineage>
        <taxon>Eukaryota</taxon>
        <taxon>Fungi</taxon>
        <taxon>Dikarya</taxon>
        <taxon>Basidiomycota</taxon>
        <taxon>Agaricomycotina</taxon>
        <taxon>Agaricomycetes</taxon>
        <taxon>Agaricomycetidae</taxon>
        <taxon>Boletales</taxon>
        <taxon>Paxilineae</taxon>
        <taxon>Paxillaceae</taxon>
        <taxon>Paxillus</taxon>
    </lineage>
</organism>
<reference evidence="2" key="2">
    <citation type="submission" date="2015-01" db="EMBL/GenBank/DDBJ databases">
        <title>Evolutionary Origins and Diversification of the Mycorrhizal Mutualists.</title>
        <authorList>
            <consortium name="DOE Joint Genome Institute"/>
            <consortium name="Mycorrhizal Genomics Consortium"/>
            <person name="Kohler A."/>
            <person name="Kuo A."/>
            <person name="Nagy L.G."/>
            <person name="Floudas D."/>
            <person name="Copeland A."/>
            <person name="Barry K.W."/>
            <person name="Cichocki N."/>
            <person name="Veneault-Fourrey C."/>
            <person name="LaButti K."/>
            <person name="Lindquist E.A."/>
            <person name="Lipzen A."/>
            <person name="Lundell T."/>
            <person name="Morin E."/>
            <person name="Murat C."/>
            <person name="Riley R."/>
            <person name="Ohm R."/>
            <person name="Sun H."/>
            <person name="Tunlid A."/>
            <person name="Henrissat B."/>
            <person name="Grigoriev I.V."/>
            <person name="Hibbett D.S."/>
            <person name="Martin F."/>
        </authorList>
    </citation>
    <scope>NUCLEOTIDE SEQUENCE [LARGE SCALE GENOMIC DNA]</scope>
    <source>
        <strain evidence="2">Ve08.2h10</strain>
    </source>
</reference>
<keyword evidence="2" id="KW-1185">Reference proteome</keyword>
<dbReference type="AlphaFoldDB" id="A0A0D0E5X7"/>
<name>A0A0D0E5X7_9AGAM</name>
<protein>
    <submittedName>
        <fullName evidence="1">Uncharacterized protein</fullName>
    </submittedName>
</protein>
<dbReference type="Proteomes" id="UP000054538">
    <property type="component" value="Unassembled WGS sequence"/>
</dbReference>
<dbReference type="HOGENOM" id="CLU_1687213_0_0_1"/>
<dbReference type="InParanoid" id="A0A0D0E5X7"/>
<sequence length="156" mass="17784">MPGIRGLTLRSKHQFRYANHGILTQCTGHATLPSREYNASMEAGVYLPSHPVPAHIHSGIHTARITTCGRYKHLVRDVVSIPCDYPASHLLVIRAYYHCIFQHRVRGQRCAPSMRQLERENMHSHLLRPAMSQRTLALGLNAFFFDIFVSSKTRSH</sequence>
<proteinExistence type="predicted"/>
<dbReference type="EMBL" id="KN824838">
    <property type="protein sequence ID" value="KIL00262.1"/>
    <property type="molecule type" value="Genomic_DNA"/>
</dbReference>
<accession>A0A0D0E5X7</accession>
<evidence type="ECO:0000313" key="1">
    <source>
        <dbReference type="EMBL" id="KIL00262.1"/>
    </source>
</evidence>